<dbReference type="InterPro" id="IPR052907">
    <property type="entry name" value="Beta-lactamase/esterase"/>
</dbReference>
<dbReference type="AlphaFoldDB" id="A0A1C3P0N3"/>
<sequence length="383" mass="41298">MSRSQHGSDVYAGHVRSGFEAVAEEFARNLTERGDQGSAFAVFRSGEPLVDLWGGTRDQAGAERWEHGTAAAIYSGTKGLAAACIALLVERGQLDMTAPVCRYWPEFGQSGKGDITVAELLSHRGGLAGLETPVTLEEATRSHEMALLLAKQRPIRRGELSYHALTFGWLCDALIRRIDGRTTGRMFHEEFAGPMNLDIWIGVPARVEVRVAWTQTLAGEASPGAQAEIGSPEWSVWRNPPRVGVEPLPANLRRWRAAEIPASNGVATARSMARLYDLLLSADTARSLLSRETLVAVVSRLADAEEPNLRQRMAFGLGFQLQAGSEPFGPFRAAFGHAGTGGSVHGADPISGLSFSYVTRTLDLSQRDVRASSLLFAVASCLG</sequence>
<name>A0A1C3P0N3_9ACTN</name>
<dbReference type="Gene3D" id="3.40.710.10">
    <property type="entry name" value="DD-peptidase/beta-lactamase superfamily"/>
    <property type="match status" value="1"/>
</dbReference>
<organism evidence="2 3">
    <name type="scientific">Candidatus Protofrankia californiensis</name>
    <dbReference type="NCBI Taxonomy" id="1839754"/>
    <lineage>
        <taxon>Bacteria</taxon>
        <taxon>Bacillati</taxon>
        <taxon>Actinomycetota</taxon>
        <taxon>Actinomycetes</taxon>
        <taxon>Frankiales</taxon>
        <taxon>Frankiaceae</taxon>
        <taxon>Protofrankia</taxon>
    </lineage>
</organism>
<dbReference type="EMBL" id="FLUV01001579">
    <property type="protein sequence ID" value="SBW23407.1"/>
    <property type="molecule type" value="Genomic_DNA"/>
</dbReference>
<keyword evidence="3" id="KW-1185">Reference proteome</keyword>
<reference evidence="3" key="1">
    <citation type="submission" date="2016-02" db="EMBL/GenBank/DDBJ databases">
        <authorList>
            <person name="Wibberg D."/>
        </authorList>
    </citation>
    <scope>NUCLEOTIDE SEQUENCE [LARGE SCALE GENOMIC DNA]</scope>
</reference>
<dbReference type="Proteomes" id="UP000199013">
    <property type="component" value="Unassembled WGS sequence"/>
</dbReference>
<evidence type="ECO:0000313" key="3">
    <source>
        <dbReference type="Proteomes" id="UP000199013"/>
    </source>
</evidence>
<dbReference type="PANTHER" id="PTHR43319">
    <property type="entry name" value="BETA-LACTAMASE-RELATED"/>
    <property type="match status" value="1"/>
</dbReference>
<proteinExistence type="predicted"/>
<dbReference type="PANTHER" id="PTHR43319:SF3">
    <property type="entry name" value="BETA-LACTAMASE-RELATED DOMAIN-CONTAINING PROTEIN"/>
    <property type="match status" value="1"/>
</dbReference>
<dbReference type="InterPro" id="IPR012338">
    <property type="entry name" value="Beta-lactam/transpept-like"/>
</dbReference>
<dbReference type="InterPro" id="IPR001466">
    <property type="entry name" value="Beta-lactam-related"/>
</dbReference>
<dbReference type="Pfam" id="PF00144">
    <property type="entry name" value="Beta-lactamase"/>
    <property type="match status" value="1"/>
</dbReference>
<dbReference type="SUPFAM" id="SSF56601">
    <property type="entry name" value="beta-lactamase/transpeptidase-like"/>
    <property type="match status" value="1"/>
</dbReference>
<evidence type="ECO:0000259" key="1">
    <source>
        <dbReference type="Pfam" id="PF00144"/>
    </source>
</evidence>
<evidence type="ECO:0000313" key="2">
    <source>
        <dbReference type="EMBL" id="SBW23407.1"/>
    </source>
</evidence>
<protein>
    <submittedName>
        <fullName evidence="2">Esterase</fullName>
    </submittedName>
</protein>
<accession>A0A1C3P0N3</accession>
<feature type="domain" description="Beta-lactamase-related" evidence="1">
    <location>
        <begin position="27"/>
        <end position="370"/>
    </location>
</feature>
<gene>
    <name evidence="2" type="ORF">FDG2_3766</name>
</gene>